<dbReference type="GO" id="GO:0015562">
    <property type="term" value="F:efflux transmembrane transporter activity"/>
    <property type="evidence" value="ECO:0007669"/>
    <property type="project" value="TreeGrafter"/>
</dbReference>
<feature type="non-terminal residue" evidence="2">
    <location>
        <position position="1"/>
    </location>
</feature>
<dbReference type="GO" id="GO:1990281">
    <property type="term" value="C:efflux pump complex"/>
    <property type="evidence" value="ECO:0007669"/>
    <property type="project" value="TreeGrafter"/>
</dbReference>
<protein>
    <submittedName>
        <fullName evidence="2">RND family efflux transporter MFP subunit</fullName>
    </submittedName>
</protein>
<accession>F3C7G3</accession>
<sequence length="101" mass="10619">RVVLYTVLLDVDNSDQALMAEMTAQIFFVAGSAQNTLTAPLAALQNGPQADVQIAQVLSANGEVQNRQVRTGISDRLRVQVLDGLNEGDRLLVPASVGSGG</sequence>
<name>F3C7G3_PSESG</name>
<dbReference type="InterPro" id="IPR058627">
    <property type="entry name" value="MdtA-like_C"/>
</dbReference>
<dbReference type="Pfam" id="PF25967">
    <property type="entry name" value="RND-MFP_C"/>
    <property type="match status" value="1"/>
</dbReference>
<dbReference type="PANTHER" id="PTHR30469:SF33">
    <property type="entry name" value="SLR1207 PROTEIN"/>
    <property type="match status" value="1"/>
</dbReference>
<dbReference type="EMBL" id="ADWY01000896">
    <property type="protein sequence ID" value="EGH15037.1"/>
    <property type="molecule type" value="Genomic_DNA"/>
</dbReference>
<dbReference type="Proteomes" id="UP000005466">
    <property type="component" value="Unassembled WGS sequence"/>
</dbReference>
<proteinExistence type="predicted"/>
<evidence type="ECO:0000259" key="1">
    <source>
        <dbReference type="Pfam" id="PF25967"/>
    </source>
</evidence>
<feature type="domain" description="Multidrug resistance protein MdtA-like C-terminal permuted SH3" evidence="1">
    <location>
        <begin position="35"/>
        <end position="93"/>
    </location>
</feature>
<evidence type="ECO:0000313" key="2">
    <source>
        <dbReference type="EMBL" id="EGH15037.1"/>
    </source>
</evidence>
<organism evidence="2 3">
    <name type="scientific">Pseudomonas savastanoi pv. glycinea str. race 4</name>
    <dbReference type="NCBI Taxonomy" id="875330"/>
    <lineage>
        <taxon>Bacteria</taxon>
        <taxon>Pseudomonadati</taxon>
        <taxon>Pseudomonadota</taxon>
        <taxon>Gammaproteobacteria</taxon>
        <taxon>Pseudomonadales</taxon>
        <taxon>Pseudomonadaceae</taxon>
        <taxon>Pseudomonas</taxon>
    </lineage>
</organism>
<dbReference type="BioCyc" id="PSYR875330:G11XH-3666-MONOMER"/>
<dbReference type="PANTHER" id="PTHR30469">
    <property type="entry name" value="MULTIDRUG RESISTANCE PROTEIN MDTA"/>
    <property type="match status" value="1"/>
</dbReference>
<gene>
    <name evidence="2" type="ORF">Pgy4_18639</name>
</gene>
<evidence type="ECO:0000313" key="3">
    <source>
        <dbReference type="Proteomes" id="UP000005466"/>
    </source>
</evidence>
<comment type="caution">
    <text evidence="2">The sequence shown here is derived from an EMBL/GenBank/DDBJ whole genome shotgun (WGS) entry which is preliminary data.</text>
</comment>
<dbReference type="HOGENOM" id="CLU_2446018_0_0_6"/>
<dbReference type="AlphaFoldDB" id="F3C7G3"/>
<reference evidence="2 3" key="1">
    <citation type="journal article" date="2011" name="PLoS Pathog.">
        <title>Dynamic evolution of pathogenicity revealed by sequencing and comparative genomics of 19 Pseudomonas syringae isolates.</title>
        <authorList>
            <person name="Baltrus D.A."/>
            <person name="Nishimura M.T."/>
            <person name="Romanchuk A."/>
            <person name="Chang J.H."/>
            <person name="Mukhtar M.S."/>
            <person name="Cherkis K."/>
            <person name="Roach J."/>
            <person name="Grant S.R."/>
            <person name="Jones C.D."/>
            <person name="Dangl J.L."/>
        </authorList>
    </citation>
    <scope>NUCLEOTIDE SEQUENCE [LARGE SCALE GENOMIC DNA]</scope>
    <source>
        <strain evidence="3">race 4</strain>
    </source>
</reference>
<dbReference type="PATRIC" id="fig|875330.6.peg.3186"/>
<dbReference type="Gene3D" id="2.40.420.20">
    <property type="match status" value="1"/>
</dbReference>